<dbReference type="PIRSF" id="PIRSF037290">
    <property type="entry name" value="UCP037290"/>
    <property type="match status" value="1"/>
</dbReference>
<name>A0ABT7DU96_9NEIS</name>
<gene>
    <name evidence="2" type="primary">imuA</name>
    <name evidence="2" type="ORF">PZA18_06275</name>
</gene>
<dbReference type="PANTHER" id="PTHR35369">
    <property type="entry name" value="BLR3025 PROTEIN-RELATED"/>
    <property type="match status" value="1"/>
</dbReference>
<keyword evidence="3" id="KW-1185">Reference proteome</keyword>
<dbReference type="SUPFAM" id="SSF52540">
    <property type="entry name" value="P-loop containing nucleoside triphosphate hydrolases"/>
    <property type="match status" value="1"/>
</dbReference>
<evidence type="ECO:0000313" key="3">
    <source>
        <dbReference type="Proteomes" id="UP001172778"/>
    </source>
</evidence>
<dbReference type="Gene3D" id="3.40.50.300">
    <property type="entry name" value="P-loop containing nucleotide triphosphate hydrolases"/>
    <property type="match status" value="1"/>
</dbReference>
<reference evidence="2" key="1">
    <citation type="submission" date="2023-03" db="EMBL/GenBank/DDBJ databases">
        <title>Chitinimonas shenzhenensis gen. nov., sp. nov., a novel member of family Burkholderiaceae isolated from activated sludge collected in Shen Zhen, China.</title>
        <authorList>
            <person name="Wang X."/>
        </authorList>
    </citation>
    <scope>NUCLEOTIDE SEQUENCE</scope>
    <source>
        <strain evidence="2">DQS-5</strain>
    </source>
</reference>
<comment type="caution">
    <text evidence="2">The sequence shown here is derived from an EMBL/GenBank/DDBJ whole genome shotgun (WGS) entry which is preliminary data.</text>
</comment>
<accession>A0ABT7DU96</accession>
<organism evidence="2 3">
    <name type="scientific">Parachitinimonas caeni</name>
    <dbReference type="NCBI Taxonomy" id="3031301"/>
    <lineage>
        <taxon>Bacteria</taxon>
        <taxon>Pseudomonadati</taxon>
        <taxon>Pseudomonadota</taxon>
        <taxon>Betaproteobacteria</taxon>
        <taxon>Neisseriales</taxon>
        <taxon>Chitinibacteraceae</taxon>
        <taxon>Parachitinimonas</taxon>
    </lineage>
</organism>
<dbReference type="NCBIfam" id="NF033429">
    <property type="entry name" value="ImuA_translesion"/>
    <property type="match status" value="1"/>
</dbReference>
<dbReference type="InterPro" id="IPR047610">
    <property type="entry name" value="ImuA_translesion"/>
</dbReference>
<proteinExistence type="predicted"/>
<dbReference type="PANTHER" id="PTHR35369:SF3">
    <property type="entry name" value="TRANSLESION DNA SYNTHESIS-ASSOCIATED PROTEIN IMUA"/>
    <property type="match status" value="1"/>
</dbReference>
<dbReference type="Proteomes" id="UP001172778">
    <property type="component" value="Unassembled WGS sequence"/>
</dbReference>
<dbReference type="EMBL" id="JARRAF010000005">
    <property type="protein sequence ID" value="MDK2123650.1"/>
    <property type="molecule type" value="Genomic_DNA"/>
</dbReference>
<keyword evidence="1" id="KW-0227">DNA damage</keyword>
<evidence type="ECO:0000313" key="2">
    <source>
        <dbReference type="EMBL" id="MDK2123650.1"/>
    </source>
</evidence>
<sequence>MHPAVDALLHHPKIWRGDQLACTEHPGLATGHSALDRELPGAGWPVGGLTDLVARQPGSGELRLLLPALAALSQAGRQIVLIAPPHIPYAPAWQAAGVDLTRLSWLRADNERDRLWALEQTLREPSVGAVVGWLAGAPADRLWRRLQLAAETGGGSGFILRGGTASTSSPVGLRLQVEPVAGGLSVQVLKRRGAPLARPVLIPHENRAGDQPLSFRFADAVASPLPASATVTSVPERTLRVAA</sequence>
<dbReference type="InterPro" id="IPR050356">
    <property type="entry name" value="SulA_CellDiv_inhibitor"/>
</dbReference>
<evidence type="ECO:0000256" key="1">
    <source>
        <dbReference type="ARBA" id="ARBA00022763"/>
    </source>
</evidence>
<protein>
    <submittedName>
        <fullName evidence="2">Translesion DNA synthesis-associated protein ImuA</fullName>
    </submittedName>
</protein>
<dbReference type="RefSeq" id="WP_284099947.1">
    <property type="nucleotide sequence ID" value="NZ_JARRAF010000005.1"/>
</dbReference>
<dbReference type="InterPro" id="IPR017166">
    <property type="entry name" value="UCP037290"/>
</dbReference>
<dbReference type="InterPro" id="IPR027417">
    <property type="entry name" value="P-loop_NTPase"/>
</dbReference>